<gene>
    <name evidence="1" type="ORF">HK103_004477</name>
</gene>
<proteinExistence type="predicted"/>
<name>A0AAD5UH47_9FUNG</name>
<dbReference type="AlphaFoldDB" id="A0AAD5UH47"/>
<protein>
    <submittedName>
        <fullName evidence="1">Uncharacterized protein</fullName>
    </submittedName>
</protein>
<evidence type="ECO:0000313" key="1">
    <source>
        <dbReference type="EMBL" id="KAJ3257568.1"/>
    </source>
</evidence>
<reference evidence="1" key="1">
    <citation type="submission" date="2020-05" db="EMBL/GenBank/DDBJ databases">
        <title>Phylogenomic resolution of chytrid fungi.</title>
        <authorList>
            <person name="Stajich J.E."/>
            <person name="Amses K."/>
            <person name="Simmons R."/>
            <person name="Seto K."/>
            <person name="Myers J."/>
            <person name="Bonds A."/>
            <person name="Quandt C.A."/>
            <person name="Barry K."/>
            <person name="Liu P."/>
            <person name="Grigoriev I."/>
            <person name="Longcore J.E."/>
            <person name="James T.Y."/>
        </authorList>
    </citation>
    <scope>NUCLEOTIDE SEQUENCE</scope>
    <source>
        <strain evidence="1">PLAUS21</strain>
    </source>
</reference>
<evidence type="ECO:0000313" key="2">
    <source>
        <dbReference type="Proteomes" id="UP001210925"/>
    </source>
</evidence>
<organism evidence="1 2">
    <name type="scientific">Boothiomyces macroporosus</name>
    <dbReference type="NCBI Taxonomy" id="261099"/>
    <lineage>
        <taxon>Eukaryota</taxon>
        <taxon>Fungi</taxon>
        <taxon>Fungi incertae sedis</taxon>
        <taxon>Chytridiomycota</taxon>
        <taxon>Chytridiomycota incertae sedis</taxon>
        <taxon>Chytridiomycetes</taxon>
        <taxon>Rhizophydiales</taxon>
        <taxon>Terramycetaceae</taxon>
        <taxon>Boothiomyces</taxon>
    </lineage>
</organism>
<accession>A0AAD5UH47</accession>
<dbReference type="EMBL" id="JADGKB010000037">
    <property type="protein sequence ID" value="KAJ3257568.1"/>
    <property type="molecule type" value="Genomic_DNA"/>
</dbReference>
<dbReference type="Proteomes" id="UP001210925">
    <property type="component" value="Unassembled WGS sequence"/>
</dbReference>
<comment type="caution">
    <text evidence="1">The sequence shown here is derived from an EMBL/GenBank/DDBJ whole genome shotgun (WGS) entry which is preliminary data.</text>
</comment>
<sequence>MAETQNSTQINALIEQRIITLKYLSRIFDGHGRYLGTVKIPLGKLYEMYSAPIGYKRTVADILEITYEKLKPNTNSDAYFELVNKLDAKLWKLAIAPVMRDLDALGGDLLSAELAKLIETKTNSYS</sequence>
<keyword evidence="2" id="KW-1185">Reference proteome</keyword>